<dbReference type="STRING" id="309798.COPRO5265_0450"/>
<dbReference type="GO" id="GO:0016747">
    <property type="term" value="F:acyltransferase activity, transferring groups other than amino-acyl groups"/>
    <property type="evidence" value="ECO:0007669"/>
    <property type="project" value="InterPro"/>
</dbReference>
<dbReference type="PANTHER" id="PTHR43415">
    <property type="entry name" value="SPERMIDINE N(1)-ACETYLTRANSFERASE"/>
    <property type="match status" value="1"/>
</dbReference>
<reference evidence="2 3" key="2">
    <citation type="journal article" date="2014" name="Genome Announc.">
        <title>Complete Genome Sequence of Coprothermobacter proteolyticus DSM 5265.</title>
        <authorList>
            <person name="Alexiev A."/>
            <person name="Coil D.A."/>
            <person name="Badger J.H."/>
            <person name="Enticknap J."/>
            <person name="Ward N."/>
            <person name="Robb F.T."/>
            <person name="Eisen J.A."/>
        </authorList>
    </citation>
    <scope>NUCLEOTIDE SEQUENCE [LARGE SCALE GENOMIC DNA]</scope>
    <source>
        <strain evidence="3">ATCC 35245 / DSM 5265 / OCM 4 / BT</strain>
    </source>
</reference>
<dbReference type="Gene3D" id="3.40.630.30">
    <property type="match status" value="1"/>
</dbReference>
<sequence>MLEGNLVRLRAYERDDLEKARMIYNDPDVNKFLRLDVPYPLKVEDEVKWYEGLNPFGNGAYTFAIETIADGEFIGSCGIEAVDWKNSHASLGIFLGKKYWNKGYGSDALSTLLDFCFSEMNLHRTYIYVFKFNERAIHTYEKIGFKVDATLRDNVFKDGKYQDELVMSILRSEWEEKKRKQTQAHDNER</sequence>
<dbReference type="HOGENOM" id="CLU_013985_3_2_9"/>
<keyword evidence="3" id="KW-1185">Reference proteome</keyword>
<dbReference type="SUPFAM" id="SSF55729">
    <property type="entry name" value="Acyl-CoA N-acyltransferases (Nat)"/>
    <property type="match status" value="1"/>
</dbReference>
<dbReference type="AlphaFoldDB" id="B5Y7R7"/>
<dbReference type="EMBL" id="CP001145">
    <property type="protein sequence ID" value="ACI17263.1"/>
    <property type="molecule type" value="Genomic_DNA"/>
</dbReference>
<accession>B5Y7R7</accession>
<evidence type="ECO:0000313" key="3">
    <source>
        <dbReference type="Proteomes" id="UP000001732"/>
    </source>
</evidence>
<dbReference type="PANTHER" id="PTHR43415:SF3">
    <property type="entry name" value="GNAT-FAMILY ACETYLTRANSFERASE"/>
    <property type="match status" value="1"/>
</dbReference>
<dbReference type="Pfam" id="PF13302">
    <property type="entry name" value="Acetyltransf_3"/>
    <property type="match status" value="1"/>
</dbReference>
<dbReference type="Proteomes" id="UP000001732">
    <property type="component" value="Chromosome"/>
</dbReference>
<dbReference type="KEGG" id="cpo:COPRO5265_0450"/>
<dbReference type="InterPro" id="IPR016181">
    <property type="entry name" value="Acyl_CoA_acyltransferase"/>
</dbReference>
<protein>
    <submittedName>
        <fullName evidence="2">Acetyltransferase, gnat family</fullName>
    </submittedName>
</protein>
<dbReference type="InterPro" id="IPR000182">
    <property type="entry name" value="GNAT_dom"/>
</dbReference>
<organism evidence="2 3">
    <name type="scientific">Coprothermobacter proteolyticus (strain ATCC 35245 / DSM 5265 / OCM 4 / BT)</name>
    <dbReference type="NCBI Taxonomy" id="309798"/>
    <lineage>
        <taxon>Bacteria</taxon>
        <taxon>Pseudomonadati</taxon>
        <taxon>Coprothermobacterota</taxon>
        <taxon>Coprothermobacteria</taxon>
        <taxon>Coprothermobacterales</taxon>
        <taxon>Coprothermobacteraceae</taxon>
        <taxon>Coprothermobacter</taxon>
    </lineage>
</organism>
<keyword evidence="2" id="KW-0808">Transferase</keyword>
<dbReference type="PROSITE" id="PS51186">
    <property type="entry name" value="GNAT"/>
    <property type="match status" value="1"/>
</dbReference>
<feature type="domain" description="N-acetyltransferase" evidence="1">
    <location>
        <begin position="7"/>
        <end position="172"/>
    </location>
</feature>
<gene>
    <name evidence="2" type="ordered locus">COPRO5265_0450</name>
</gene>
<dbReference type="eggNOG" id="COG1670">
    <property type="taxonomic scope" value="Bacteria"/>
</dbReference>
<dbReference type="RefSeq" id="WP_012543915.1">
    <property type="nucleotide sequence ID" value="NC_011295.1"/>
</dbReference>
<name>B5Y7R7_COPPD</name>
<evidence type="ECO:0000313" key="2">
    <source>
        <dbReference type="EMBL" id="ACI17263.1"/>
    </source>
</evidence>
<evidence type="ECO:0000259" key="1">
    <source>
        <dbReference type="PROSITE" id="PS51186"/>
    </source>
</evidence>
<reference evidence="3" key="1">
    <citation type="submission" date="2008-08" db="EMBL/GenBank/DDBJ databases">
        <title>The complete genome sequence of Coprothermobacter proteolyticus strain ATCC 5245 / DSM 5265 / BT.</title>
        <authorList>
            <person name="Dodson R.J."/>
            <person name="Durkin A.S."/>
            <person name="Wu M."/>
            <person name="Eisen J."/>
            <person name="Sutton G."/>
        </authorList>
    </citation>
    <scope>NUCLEOTIDE SEQUENCE [LARGE SCALE GENOMIC DNA]</scope>
    <source>
        <strain evidence="3">ATCC 35245 / DSM 5265 / OCM 4 / BT</strain>
    </source>
</reference>
<dbReference type="OrthoDB" id="9795206at2"/>
<proteinExistence type="predicted"/>